<keyword evidence="4" id="KW-0032">Aminotransferase</keyword>
<accession>A0A1F2UTW2</accession>
<evidence type="ECO:0000256" key="5">
    <source>
        <dbReference type="ARBA" id="ARBA00022679"/>
    </source>
</evidence>
<feature type="domain" description="Aminotransferase class I/classII large" evidence="7">
    <location>
        <begin position="36"/>
        <end position="396"/>
    </location>
</feature>
<dbReference type="AlphaFoldDB" id="A0A1F2UTW2"/>
<dbReference type="InterPro" id="IPR015424">
    <property type="entry name" value="PyrdxlP-dep_Trfase"/>
</dbReference>
<comment type="subunit">
    <text evidence="3">Homodimer.</text>
</comment>
<evidence type="ECO:0000256" key="2">
    <source>
        <dbReference type="ARBA" id="ARBA00007441"/>
    </source>
</evidence>
<dbReference type="GO" id="GO:0008483">
    <property type="term" value="F:transaminase activity"/>
    <property type="evidence" value="ECO:0007669"/>
    <property type="project" value="UniProtKB-KW"/>
</dbReference>
<dbReference type="Proteomes" id="UP000178086">
    <property type="component" value="Unassembled WGS sequence"/>
</dbReference>
<dbReference type="FunFam" id="3.40.640.10:FF:000053">
    <property type="entry name" value="Aminotransferase, class I"/>
    <property type="match status" value="1"/>
</dbReference>
<reference evidence="8 9" key="1">
    <citation type="journal article" date="2016" name="Nat. Commun.">
        <title>Thousands of microbial genomes shed light on interconnected biogeochemical processes in an aquifer system.</title>
        <authorList>
            <person name="Anantharaman K."/>
            <person name="Brown C.T."/>
            <person name="Hug L.A."/>
            <person name="Sharon I."/>
            <person name="Castelle C.J."/>
            <person name="Probst A.J."/>
            <person name="Thomas B.C."/>
            <person name="Singh A."/>
            <person name="Wilkins M.J."/>
            <person name="Karaoz U."/>
            <person name="Brodie E.L."/>
            <person name="Williams K.H."/>
            <person name="Hubbard S.S."/>
            <person name="Banfield J.F."/>
        </authorList>
    </citation>
    <scope>NUCLEOTIDE SEQUENCE [LARGE SCALE GENOMIC DNA]</scope>
</reference>
<dbReference type="InterPro" id="IPR015421">
    <property type="entry name" value="PyrdxlP-dep_Trfase_major"/>
</dbReference>
<organism evidence="8 9">
    <name type="scientific">Candidatus Aquicultor primus</name>
    <dbReference type="NCBI Taxonomy" id="1797195"/>
    <lineage>
        <taxon>Bacteria</taxon>
        <taxon>Bacillati</taxon>
        <taxon>Actinomycetota</taxon>
        <taxon>Candidatus Aquicultoria</taxon>
        <taxon>Candidatus Aquicultorales</taxon>
        <taxon>Candidatus Aquicultoraceae</taxon>
        <taxon>Candidatus Aquicultor</taxon>
    </lineage>
</organism>
<dbReference type="Pfam" id="PF00155">
    <property type="entry name" value="Aminotran_1_2"/>
    <property type="match status" value="1"/>
</dbReference>
<dbReference type="PANTHER" id="PTHR42790:SF19">
    <property type="entry name" value="KYNURENINE_ALPHA-AMINOADIPATE AMINOTRANSFERASE, MITOCHONDRIAL"/>
    <property type="match status" value="1"/>
</dbReference>
<comment type="caution">
    <text evidence="8">The sequence shown here is derived from an EMBL/GenBank/DDBJ whole genome shotgun (WGS) entry which is preliminary data.</text>
</comment>
<comment type="similarity">
    <text evidence="2">Belongs to the class-I pyridoxal-phosphate-dependent aminotransferase family.</text>
</comment>
<comment type="cofactor">
    <cofactor evidence="1">
        <name>pyridoxal 5'-phosphate</name>
        <dbReference type="ChEBI" id="CHEBI:597326"/>
    </cofactor>
</comment>
<dbReference type="GO" id="GO:0030170">
    <property type="term" value="F:pyridoxal phosphate binding"/>
    <property type="evidence" value="ECO:0007669"/>
    <property type="project" value="InterPro"/>
</dbReference>
<evidence type="ECO:0000313" key="8">
    <source>
        <dbReference type="EMBL" id="OFW34696.1"/>
    </source>
</evidence>
<evidence type="ECO:0000313" key="9">
    <source>
        <dbReference type="Proteomes" id="UP000178086"/>
    </source>
</evidence>
<keyword evidence="6" id="KW-0663">Pyridoxal phosphate</keyword>
<protein>
    <recommendedName>
        <fullName evidence="7">Aminotransferase class I/classII large domain-containing protein</fullName>
    </recommendedName>
</protein>
<dbReference type="Gene3D" id="3.90.1150.10">
    <property type="entry name" value="Aspartate Aminotransferase, domain 1"/>
    <property type="match status" value="1"/>
</dbReference>
<keyword evidence="5" id="KW-0808">Transferase</keyword>
<gene>
    <name evidence="8" type="ORF">A2074_01470</name>
</gene>
<evidence type="ECO:0000256" key="3">
    <source>
        <dbReference type="ARBA" id="ARBA00011738"/>
    </source>
</evidence>
<dbReference type="SUPFAM" id="SSF53383">
    <property type="entry name" value="PLP-dependent transferases"/>
    <property type="match status" value="1"/>
</dbReference>
<evidence type="ECO:0000256" key="6">
    <source>
        <dbReference type="ARBA" id="ARBA00022898"/>
    </source>
</evidence>
<evidence type="ECO:0000256" key="4">
    <source>
        <dbReference type="ARBA" id="ARBA00022576"/>
    </source>
</evidence>
<sequence>MTEFRFDQWLDLYATRVNMMRSSEVREMLAVAARPDVISFGGGMPDTRVFPMNQIVEATQRVMLREGHAALQYGSSEGHVGLRRHIAAIMSEVDTAIGVDDIIITDGAQQALEFIAKIFISKGDTIIVEAPSYVGALQAFMSYEPEVVGIPVDDCGMQTDILAVELERLRKEGRQPKFVYVTPNFHNPAGVTLIEERRRHIIELSEKYGFVVVEDDPYGKIRFRGENEIAMRSMDERVIYIGTFSKIFSPGMRLGWVVAPKAILEKLIFAKQAANLCSSSFSQHVTDEYLSSFDWQKNIDDLVDLYRERCATMISALEEFFPEGATWTKPDGGLFIWATLPEGLDSGELLAESIREAKVAYVPGRAFYVGVQKNSSLRLNFSYCPSETIEEGIKRLGAVVKQQLALYRSLFKGYSPGKDKNKNKK</sequence>
<evidence type="ECO:0000256" key="1">
    <source>
        <dbReference type="ARBA" id="ARBA00001933"/>
    </source>
</evidence>
<dbReference type="Gene3D" id="3.40.640.10">
    <property type="entry name" value="Type I PLP-dependent aspartate aminotransferase-like (Major domain)"/>
    <property type="match status" value="1"/>
</dbReference>
<dbReference type="CDD" id="cd00609">
    <property type="entry name" value="AAT_like"/>
    <property type="match status" value="1"/>
</dbReference>
<dbReference type="InterPro" id="IPR004839">
    <property type="entry name" value="Aminotransferase_I/II_large"/>
</dbReference>
<dbReference type="InterPro" id="IPR015422">
    <property type="entry name" value="PyrdxlP-dep_Trfase_small"/>
</dbReference>
<dbReference type="InterPro" id="IPR050859">
    <property type="entry name" value="Class-I_PLP-dep_aminotransf"/>
</dbReference>
<dbReference type="EMBL" id="MELI01000035">
    <property type="protein sequence ID" value="OFW34696.1"/>
    <property type="molecule type" value="Genomic_DNA"/>
</dbReference>
<name>A0A1F2UTW2_9ACTN</name>
<proteinExistence type="inferred from homology"/>
<evidence type="ECO:0000259" key="7">
    <source>
        <dbReference type="Pfam" id="PF00155"/>
    </source>
</evidence>
<dbReference type="GO" id="GO:1901605">
    <property type="term" value="P:alpha-amino acid metabolic process"/>
    <property type="evidence" value="ECO:0007669"/>
    <property type="project" value="TreeGrafter"/>
</dbReference>
<dbReference type="PANTHER" id="PTHR42790">
    <property type="entry name" value="AMINOTRANSFERASE"/>
    <property type="match status" value="1"/>
</dbReference>